<keyword evidence="2 4" id="KW-0489">Methyltransferase</keyword>
<gene>
    <name evidence="4" type="ORF">HMPREF0322_00129</name>
</gene>
<evidence type="ECO:0000313" key="4">
    <source>
        <dbReference type="EMBL" id="EHL09098.1"/>
    </source>
</evidence>
<dbReference type="GO" id="GO:0015948">
    <property type="term" value="P:methanogenesis"/>
    <property type="evidence" value="ECO:0007669"/>
    <property type="project" value="InterPro"/>
</dbReference>
<reference evidence="4 5" key="1">
    <citation type="submission" date="2011-08" db="EMBL/GenBank/DDBJ databases">
        <authorList>
            <person name="Weinstock G."/>
            <person name="Sodergren E."/>
            <person name="Clifton S."/>
            <person name="Fulton L."/>
            <person name="Fulton B."/>
            <person name="Courtney L."/>
            <person name="Fronick C."/>
            <person name="Harrison M."/>
            <person name="Strong C."/>
            <person name="Farmer C."/>
            <person name="Delahaunty K."/>
            <person name="Markovic C."/>
            <person name="Hall O."/>
            <person name="Minx P."/>
            <person name="Tomlinson C."/>
            <person name="Mitreva M."/>
            <person name="Hou S."/>
            <person name="Chen J."/>
            <person name="Wollam A."/>
            <person name="Pepin K.H."/>
            <person name="Johnson M."/>
            <person name="Bhonagiri V."/>
            <person name="Zhang X."/>
            <person name="Suruliraj S."/>
            <person name="Warren W."/>
            <person name="Chinwalla A."/>
            <person name="Mardis E.R."/>
            <person name="Wilson R.K."/>
        </authorList>
    </citation>
    <scope>NUCLEOTIDE SEQUENCE [LARGE SCALE GENOMIC DNA]</scope>
    <source>
        <strain evidence="4 5">DP7</strain>
    </source>
</reference>
<evidence type="ECO:0000313" key="5">
    <source>
        <dbReference type="Proteomes" id="UP000004416"/>
    </source>
</evidence>
<dbReference type="InterPro" id="IPR010426">
    <property type="entry name" value="MTTB_MeTrfase"/>
</dbReference>
<evidence type="ECO:0000256" key="3">
    <source>
        <dbReference type="ARBA" id="ARBA00022679"/>
    </source>
</evidence>
<dbReference type="Pfam" id="PF06253">
    <property type="entry name" value="MTTB"/>
    <property type="match status" value="1"/>
</dbReference>
<dbReference type="Proteomes" id="UP000004416">
    <property type="component" value="Unassembled WGS sequence"/>
</dbReference>
<evidence type="ECO:0000256" key="1">
    <source>
        <dbReference type="ARBA" id="ARBA00007137"/>
    </source>
</evidence>
<dbReference type="InterPro" id="IPR038601">
    <property type="entry name" value="MttB-like_sf"/>
</dbReference>
<dbReference type="GO" id="GO:0032259">
    <property type="term" value="P:methylation"/>
    <property type="evidence" value="ECO:0007669"/>
    <property type="project" value="UniProtKB-KW"/>
</dbReference>
<dbReference type="GO" id="GO:0008168">
    <property type="term" value="F:methyltransferase activity"/>
    <property type="evidence" value="ECO:0007669"/>
    <property type="project" value="UniProtKB-KW"/>
</dbReference>
<name>G9XGR3_DESHA</name>
<evidence type="ECO:0000256" key="2">
    <source>
        <dbReference type="ARBA" id="ARBA00022603"/>
    </source>
</evidence>
<keyword evidence="3 4" id="KW-0808">Transferase</keyword>
<sequence>MKAYEKFIARSEVEDIHQHTLDILENVGVKFENPVALEIFAGHGAKVSGDTVYLGEKMIHEALRTTPSQFTRYSGKGSYVVGGGSKITMPADGSIYISDNGMIRKMTNQDIINQFKMGETSPVINSNDVNGFLETQHFSKDQKVYANIAMTLKYSHTAPIALMSRTFELDKTESVRKATAKGLQIVKQFEGVEDQYVILYHLSTLSPLCYDHDAIERLLAHCDENQPLMISACAMPILTAPASVASMLAMTNAEILAGLTLTQLIRPGLPIVYGNTSGATNLKTISLSIGSPEAALVCYATAALADFYSLPFRAGGGLSDAKDLDVQCGSESMMMLYASLDANTDVIAHAIGIMGTFNVISFEKYLIDEELFAMCTRLLKGVDCSEDRFCMNEIREVGPRGTFLRGRTPRMYREEFFMPQYFDKQDPNQWQNTGAKSIKQVAQEHINQRLASYVPPEITSEQNQLLLPYIPAEYKERI</sequence>
<dbReference type="PATRIC" id="fig|537010.4.peg.121"/>
<dbReference type="EMBL" id="AFZX01000005">
    <property type="protein sequence ID" value="EHL09098.1"/>
    <property type="molecule type" value="Genomic_DNA"/>
</dbReference>
<dbReference type="RefSeq" id="WP_005807975.1">
    <property type="nucleotide sequence ID" value="NZ_JH414436.1"/>
</dbReference>
<proteinExistence type="inferred from homology"/>
<dbReference type="AlphaFoldDB" id="G9XGR3"/>
<protein>
    <submittedName>
        <fullName evidence="4">Trimethylamine methyltransferase</fullName>
    </submittedName>
</protein>
<comment type="caution">
    <text evidence="4">The sequence shown here is derived from an EMBL/GenBank/DDBJ whole genome shotgun (WGS) entry which is preliminary data.</text>
</comment>
<organism evidence="4 5">
    <name type="scientific">Desulfitobacterium hafniense DP7</name>
    <dbReference type="NCBI Taxonomy" id="537010"/>
    <lineage>
        <taxon>Bacteria</taxon>
        <taxon>Bacillati</taxon>
        <taxon>Bacillota</taxon>
        <taxon>Clostridia</taxon>
        <taxon>Eubacteriales</taxon>
        <taxon>Desulfitobacteriaceae</taxon>
        <taxon>Desulfitobacterium</taxon>
    </lineage>
</organism>
<accession>G9XGR3</accession>
<comment type="similarity">
    <text evidence="1">Belongs to the trimethylamine methyltransferase family.</text>
</comment>
<dbReference type="Gene3D" id="3.20.20.480">
    <property type="entry name" value="Trimethylamine methyltransferase-like"/>
    <property type="match status" value="1"/>
</dbReference>
<dbReference type="HOGENOM" id="CLU_033581_0_0_9"/>